<protein>
    <submittedName>
        <fullName evidence="2">L-lactate dehydrogenase complex protein LldG</fullName>
    </submittedName>
</protein>
<dbReference type="PANTHER" id="PTHR43682">
    <property type="entry name" value="LACTATE UTILIZATION PROTEIN C"/>
    <property type="match status" value="1"/>
</dbReference>
<dbReference type="RefSeq" id="WP_205006245.1">
    <property type="nucleotide sequence ID" value="NZ_CBCRXA010000009.1"/>
</dbReference>
<sequence>MSNGTIENRDQFLETIAQKLGHAAGEAVTTPEWKHQPQWAVYENKTPEQLVEIIKKASESIHTQVVETNSADLAESLNHLIDSYGGGAILATSDKRFSEWGLSDVLEARHVAIWDTLKGHENIDLAAHANIGLSICDVMLAESATAGLFNDKDKARSVSLLPVTSIVLVPKSTIVPRLTQAMALVQKQVDADESPAPYINFISGPSNSADIEMRLVVGVHGPVKVAYLIINDR</sequence>
<dbReference type="InterPro" id="IPR003741">
    <property type="entry name" value="LUD_dom"/>
</dbReference>
<keyword evidence="3" id="KW-1185">Reference proteome</keyword>
<dbReference type="PANTHER" id="PTHR43682:SF1">
    <property type="entry name" value="LACTATE UTILIZATION PROTEIN C"/>
    <property type="match status" value="1"/>
</dbReference>
<dbReference type="SUPFAM" id="SSF100950">
    <property type="entry name" value="NagB/RpiA/CoA transferase-like"/>
    <property type="match status" value="1"/>
</dbReference>
<organism evidence="2 3">
    <name type="scientific">Sporolactobacillus spathodeae</name>
    <dbReference type="NCBI Taxonomy" id="1465502"/>
    <lineage>
        <taxon>Bacteria</taxon>
        <taxon>Bacillati</taxon>
        <taxon>Bacillota</taxon>
        <taxon>Bacilli</taxon>
        <taxon>Bacillales</taxon>
        <taxon>Sporolactobacillaceae</taxon>
        <taxon>Sporolactobacillus</taxon>
    </lineage>
</organism>
<accession>A0ABS2Q8H7</accession>
<evidence type="ECO:0000313" key="3">
    <source>
        <dbReference type="Proteomes" id="UP000823201"/>
    </source>
</evidence>
<evidence type="ECO:0000259" key="1">
    <source>
        <dbReference type="Pfam" id="PF02589"/>
    </source>
</evidence>
<evidence type="ECO:0000313" key="2">
    <source>
        <dbReference type="EMBL" id="MBM7657911.1"/>
    </source>
</evidence>
<dbReference type="Gene3D" id="3.40.50.10420">
    <property type="entry name" value="NagB/RpiA/CoA transferase-like"/>
    <property type="match status" value="1"/>
</dbReference>
<dbReference type="InterPro" id="IPR024185">
    <property type="entry name" value="FTHF_cligase-like_sf"/>
</dbReference>
<dbReference type="Pfam" id="PF02589">
    <property type="entry name" value="LUD_dom"/>
    <property type="match status" value="1"/>
</dbReference>
<dbReference type="Proteomes" id="UP000823201">
    <property type="component" value="Unassembled WGS sequence"/>
</dbReference>
<name>A0ABS2Q8H7_9BACL</name>
<reference evidence="2 3" key="1">
    <citation type="submission" date="2021-01" db="EMBL/GenBank/DDBJ databases">
        <title>Genomic Encyclopedia of Type Strains, Phase IV (KMG-IV): sequencing the most valuable type-strain genomes for metagenomic binning, comparative biology and taxonomic classification.</title>
        <authorList>
            <person name="Goeker M."/>
        </authorList>
    </citation>
    <scope>NUCLEOTIDE SEQUENCE [LARGE SCALE GENOMIC DNA]</scope>
    <source>
        <strain evidence="2 3">DSM 100968</strain>
    </source>
</reference>
<dbReference type="InterPro" id="IPR037171">
    <property type="entry name" value="NagB/RpiA_transferase-like"/>
</dbReference>
<comment type="caution">
    <text evidence="2">The sequence shown here is derived from an EMBL/GenBank/DDBJ whole genome shotgun (WGS) entry which is preliminary data.</text>
</comment>
<feature type="domain" description="LUD" evidence="1">
    <location>
        <begin position="52"/>
        <end position="230"/>
    </location>
</feature>
<gene>
    <name evidence="2" type="ORF">JOC27_001361</name>
</gene>
<dbReference type="EMBL" id="JAFBEV010000009">
    <property type="protein sequence ID" value="MBM7657911.1"/>
    <property type="molecule type" value="Genomic_DNA"/>
</dbReference>
<proteinExistence type="predicted"/>